<evidence type="ECO:0000313" key="2">
    <source>
        <dbReference type="EMBL" id="GHO48340.1"/>
    </source>
</evidence>
<keyword evidence="3" id="KW-1185">Reference proteome</keyword>
<dbReference type="Proteomes" id="UP000612362">
    <property type="component" value="Unassembled WGS sequence"/>
</dbReference>
<name>A0A8J3MUL2_9CHLR</name>
<accession>A0A8J3MUL2</accession>
<gene>
    <name evidence="2" type="ORF">KSX_65030</name>
</gene>
<evidence type="ECO:0000313" key="3">
    <source>
        <dbReference type="Proteomes" id="UP000612362"/>
    </source>
</evidence>
<keyword evidence="1" id="KW-1133">Transmembrane helix</keyword>
<feature type="transmembrane region" description="Helical" evidence="1">
    <location>
        <begin position="7"/>
        <end position="27"/>
    </location>
</feature>
<protein>
    <submittedName>
        <fullName evidence="2">Uncharacterized protein</fullName>
    </submittedName>
</protein>
<sequence length="90" mass="9934">MTKISKWFCGSLVLGLVGIGMLTMALLPQPDVIYWHGALDAPHRVASFDPYNSSNVVYPHGSQPDAVYPHGDVTYALYPYTSPNVIYPHN</sequence>
<proteinExistence type="predicted"/>
<dbReference type="RefSeq" id="WP_220197563.1">
    <property type="nucleotide sequence ID" value="NZ_BNJF01000004.1"/>
</dbReference>
<evidence type="ECO:0000256" key="1">
    <source>
        <dbReference type="SAM" id="Phobius"/>
    </source>
</evidence>
<comment type="caution">
    <text evidence="2">The sequence shown here is derived from an EMBL/GenBank/DDBJ whole genome shotgun (WGS) entry which is preliminary data.</text>
</comment>
<dbReference type="AlphaFoldDB" id="A0A8J3MUL2"/>
<dbReference type="EMBL" id="BNJF01000004">
    <property type="protein sequence ID" value="GHO48340.1"/>
    <property type="molecule type" value="Genomic_DNA"/>
</dbReference>
<keyword evidence="1" id="KW-0812">Transmembrane</keyword>
<reference evidence="2" key="1">
    <citation type="submission" date="2020-10" db="EMBL/GenBank/DDBJ databases">
        <title>Taxonomic study of unclassified bacteria belonging to the class Ktedonobacteria.</title>
        <authorList>
            <person name="Yabe S."/>
            <person name="Wang C.M."/>
            <person name="Zheng Y."/>
            <person name="Sakai Y."/>
            <person name="Cavaletti L."/>
            <person name="Monciardini P."/>
            <person name="Donadio S."/>
        </authorList>
    </citation>
    <scope>NUCLEOTIDE SEQUENCE</scope>
    <source>
        <strain evidence="2">SOSP1-1</strain>
    </source>
</reference>
<organism evidence="2 3">
    <name type="scientific">Ktedonospora formicarum</name>
    <dbReference type="NCBI Taxonomy" id="2778364"/>
    <lineage>
        <taxon>Bacteria</taxon>
        <taxon>Bacillati</taxon>
        <taxon>Chloroflexota</taxon>
        <taxon>Ktedonobacteria</taxon>
        <taxon>Ktedonobacterales</taxon>
        <taxon>Ktedonobacteraceae</taxon>
        <taxon>Ktedonospora</taxon>
    </lineage>
</organism>
<keyword evidence="1" id="KW-0472">Membrane</keyword>